<dbReference type="InterPro" id="IPR036388">
    <property type="entry name" value="WH-like_DNA-bd_sf"/>
</dbReference>
<feature type="domain" description="HTH iclR-type" evidence="4">
    <location>
        <begin position="8"/>
        <end position="67"/>
    </location>
</feature>
<organism evidence="6 7">
    <name type="scientific">Natranaeroarchaeum aerophilus</name>
    <dbReference type="NCBI Taxonomy" id="2917711"/>
    <lineage>
        <taxon>Archaea</taxon>
        <taxon>Methanobacteriati</taxon>
        <taxon>Methanobacteriota</taxon>
        <taxon>Stenosarchaea group</taxon>
        <taxon>Halobacteria</taxon>
        <taxon>Halobacteriales</taxon>
        <taxon>Natronoarchaeaceae</taxon>
        <taxon>Natranaeroarchaeum</taxon>
    </lineage>
</organism>
<dbReference type="Gene3D" id="1.10.10.10">
    <property type="entry name" value="Winged helix-like DNA-binding domain superfamily/Winged helix DNA-binding domain"/>
    <property type="match status" value="1"/>
</dbReference>
<dbReference type="Pfam" id="PF01614">
    <property type="entry name" value="IclR_C"/>
    <property type="match status" value="1"/>
</dbReference>
<dbReference type="Pfam" id="PF09339">
    <property type="entry name" value="HTH_IclR"/>
    <property type="match status" value="1"/>
</dbReference>
<dbReference type="InterPro" id="IPR029016">
    <property type="entry name" value="GAF-like_dom_sf"/>
</dbReference>
<name>A0AAE3K5U8_9EURY</name>
<evidence type="ECO:0000313" key="7">
    <source>
        <dbReference type="Proteomes" id="UP001202674"/>
    </source>
</evidence>
<dbReference type="CDD" id="cd00090">
    <property type="entry name" value="HTH_ARSR"/>
    <property type="match status" value="1"/>
</dbReference>
<keyword evidence="3" id="KW-0804">Transcription</keyword>
<dbReference type="InterPro" id="IPR050707">
    <property type="entry name" value="HTH_MetabolicPath_Reg"/>
</dbReference>
<keyword evidence="2" id="KW-0238">DNA-binding</keyword>
<dbReference type="InterPro" id="IPR005471">
    <property type="entry name" value="Tscrpt_reg_IclR_N"/>
</dbReference>
<dbReference type="PROSITE" id="PS51078">
    <property type="entry name" value="ICLR_ED"/>
    <property type="match status" value="1"/>
</dbReference>
<evidence type="ECO:0000256" key="1">
    <source>
        <dbReference type="ARBA" id="ARBA00023015"/>
    </source>
</evidence>
<keyword evidence="7" id="KW-1185">Reference proteome</keyword>
<dbReference type="Proteomes" id="UP001202674">
    <property type="component" value="Unassembled WGS sequence"/>
</dbReference>
<comment type="caution">
    <text evidence="6">The sequence shown here is derived from an EMBL/GenBank/DDBJ whole genome shotgun (WGS) entry which is preliminary data.</text>
</comment>
<dbReference type="GO" id="GO:0003700">
    <property type="term" value="F:DNA-binding transcription factor activity"/>
    <property type="evidence" value="ECO:0007669"/>
    <property type="project" value="TreeGrafter"/>
</dbReference>
<dbReference type="InterPro" id="IPR011991">
    <property type="entry name" value="ArsR-like_HTH"/>
</dbReference>
<dbReference type="EMBL" id="JAKRVY010000006">
    <property type="protein sequence ID" value="MCL9814286.1"/>
    <property type="molecule type" value="Genomic_DNA"/>
</dbReference>
<evidence type="ECO:0000259" key="5">
    <source>
        <dbReference type="PROSITE" id="PS51078"/>
    </source>
</evidence>
<accession>A0AAE3K5U8</accession>
<dbReference type="InterPro" id="IPR014757">
    <property type="entry name" value="Tscrpt_reg_IclR_C"/>
</dbReference>
<protein>
    <submittedName>
        <fullName evidence="6">IclR family transcriptional regulator</fullName>
    </submittedName>
</protein>
<dbReference type="AlphaFoldDB" id="A0AAE3K5U8"/>
<dbReference type="PANTHER" id="PTHR30136:SF35">
    <property type="entry name" value="HTH-TYPE TRANSCRIPTIONAL REGULATOR RV1719"/>
    <property type="match status" value="1"/>
</dbReference>
<keyword evidence="1" id="KW-0805">Transcription regulation</keyword>
<dbReference type="RefSeq" id="WP_250597214.1">
    <property type="nucleotide sequence ID" value="NZ_JAKRVY010000006.1"/>
</dbReference>
<dbReference type="InterPro" id="IPR036390">
    <property type="entry name" value="WH_DNA-bd_sf"/>
</dbReference>
<proteinExistence type="predicted"/>
<dbReference type="SMART" id="SM00346">
    <property type="entry name" value="HTH_ICLR"/>
    <property type="match status" value="1"/>
</dbReference>
<dbReference type="GO" id="GO:0045892">
    <property type="term" value="P:negative regulation of DNA-templated transcription"/>
    <property type="evidence" value="ECO:0007669"/>
    <property type="project" value="TreeGrafter"/>
</dbReference>
<dbReference type="PANTHER" id="PTHR30136">
    <property type="entry name" value="HELIX-TURN-HELIX TRANSCRIPTIONAL REGULATOR, ICLR FAMILY"/>
    <property type="match status" value="1"/>
</dbReference>
<dbReference type="SUPFAM" id="SSF55781">
    <property type="entry name" value="GAF domain-like"/>
    <property type="match status" value="1"/>
</dbReference>
<evidence type="ECO:0000259" key="4">
    <source>
        <dbReference type="PROSITE" id="PS51077"/>
    </source>
</evidence>
<dbReference type="PROSITE" id="PS51077">
    <property type="entry name" value="HTH_ICLR"/>
    <property type="match status" value="1"/>
</dbReference>
<feature type="domain" description="IclR-ED" evidence="5">
    <location>
        <begin position="68"/>
        <end position="249"/>
    </location>
</feature>
<sequence>MPTDSIPVQALATTAAVVETLDERDGAGVTEVARELDLTKSVVHNHLNSLVELGYVEKRGTTYRVGIGVAGLGLTARRRSPVFAAAREQLESLATTTGEVVTLVVEHEGRGLCLYATGHEAISDSPEGTRTPLHTTAPGKAILAEYSREEVGRIVEQHGLSGRTEYTITDSDALFDELRTVHDQDIAFERDEYADGRRGLGASIVDSTGTVLGAIGVHGPAESLSGKRLEEDLVGLVVSKAKAIELGLD</sequence>
<reference evidence="6 7" key="1">
    <citation type="journal article" date="2022" name="Syst. Appl. Microbiol.">
        <title>Natronocalculus amylovorans gen. nov., sp. nov., and Natranaeroarchaeum aerophilus sp. nov., dominant culturable amylolytic natronoarchaea from hypersaline soda lakes in southwestern Siberia.</title>
        <authorList>
            <person name="Sorokin D.Y."/>
            <person name="Elcheninov A.G."/>
            <person name="Khizhniak T.V."/>
            <person name="Koenen M."/>
            <person name="Bale N.J."/>
            <person name="Damste J.S.S."/>
            <person name="Kublanov I.V."/>
        </authorList>
    </citation>
    <scope>NUCLEOTIDE SEQUENCE [LARGE SCALE GENOMIC DNA]</scope>
    <source>
        <strain evidence="6 7">AArc-St1-1</strain>
    </source>
</reference>
<evidence type="ECO:0000256" key="2">
    <source>
        <dbReference type="ARBA" id="ARBA00023125"/>
    </source>
</evidence>
<evidence type="ECO:0000256" key="3">
    <source>
        <dbReference type="ARBA" id="ARBA00023163"/>
    </source>
</evidence>
<dbReference type="GO" id="GO:0003677">
    <property type="term" value="F:DNA binding"/>
    <property type="evidence" value="ECO:0007669"/>
    <property type="project" value="UniProtKB-KW"/>
</dbReference>
<gene>
    <name evidence="6" type="ORF">AArcSt11_11545</name>
</gene>
<dbReference type="Gene3D" id="3.30.450.40">
    <property type="match status" value="1"/>
</dbReference>
<evidence type="ECO:0000313" key="6">
    <source>
        <dbReference type="EMBL" id="MCL9814286.1"/>
    </source>
</evidence>
<dbReference type="SUPFAM" id="SSF46785">
    <property type="entry name" value="Winged helix' DNA-binding domain"/>
    <property type="match status" value="1"/>
</dbReference>